<dbReference type="CDD" id="cd03713">
    <property type="entry name" value="EFG_mtEFG_C"/>
    <property type="match status" value="1"/>
</dbReference>
<evidence type="ECO:0000256" key="7">
    <source>
        <dbReference type="ARBA" id="ARBA00023134"/>
    </source>
</evidence>
<dbReference type="InterPro" id="IPR005225">
    <property type="entry name" value="Small_GTP-bd"/>
</dbReference>
<dbReference type="InterPro" id="IPR041095">
    <property type="entry name" value="EFG_II"/>
</dbReference>
<protein>
    <recommendedName>
        <fullName evidence="2 9">Elongation factor G</fullName>
        <shortName evidence="9">EF-G</shortName>
    </recommendedName>
</protein>
<dbReference type="CDD" id="cd01886">
    <property type="entry name" value="EF-G"/>
    <property type="match status" value="1"/>
</dbReference>
<dbReference type="NCBIfam" id="NF009381">
    <property type="entry name" value="PRK12740.1-5"/>
    <property type="match status" value="1"/>
</dbReference>
<dbReference type="InterPro" id="IPR035649">
    <property type="entry name" value="EFG_V"/>
</dbReference>
<dbReference type="InterPro" id="IPR004161">
    <property type="entry name" value="EFTu-like_2"/>
</dbReference>
<dbReference type="CDD" id="cd01434">
    <property type="entry name" value="EFG_mtEFG1_IV"/>
    <property type="match status" value="1"/>
</dbReference>
<comment type="function">
    <text evidence="8 9">Catalyzes the GTP-dependent ribosomal translocation step during translation elongation. During this step, the ribosome changes from the pre-translocational (PRE) to the post-translocational (POST) state as the newly formed A-site-bound peptidyl-tRNA and P-site-bound deacylated tRNA move to the P and E sites, respectively. Catalyzes the coordinated movement of the two tRNA molecules, the mRNA and conformational changes in the ribosome.</text>
</comment>
<dbReference type="Gene3D" id="3.40.50.300">
    <property type="entry name" value="P-loop containing nucleotide triphosphate hydrolases"/>
    <property type="match status" value="1"/>
</dbReference>
<keyword evidence="4 9" id="KW-0547">Nucleotide-binding</keyword>
<dbReference type="InterPro" id="IPR047872">
    <property type="entry name" value="EFG_IV"/>
</dbReference>
<dbReference type="Pfam" id="PF00679">
    <property type="entry name" value="EFG_C"/>
    <property type="match status" value="1"/>
</dbReference>
<dbReference type="Gene3D" id="3.30.70.870">
    <property type="entry name" value="Elongation Factor G (Translational Gtpase), domain 3"/>
    <property type="match status" value="1"/>
</dbReference>
<dbReference type="FunFam" id="3.30.70.870:FF:000006">
    <property type="entry name" value="Elongation factor G"/>
    <property type="match status" value="1"/>
</dbReference>
<dbReference type="InterPro" id="IPR000640">
    <property type="entry name" value="EFG_V-like"/>
</dbReference>
<dbReference type="FunFam" id="2.40.30.10:FF:000006">
    <property type="entry name" value="Elongation factor G"/>
    <property type="match status" value="1"/>
</dbReference>
<dbReference type="GO" id="GO:0005525">
    <property type="term" value="F:GTP binding"/>
    <property type="evidence" value="ECO:0007669"/>
    <property type="project" value="UniProtKB-UniRule"/>
</dbReference>
<dbReference type="InterPro" id="IPR020568">
    <property type="entry name" value="Ribosomal_Su5_D2-typ_SF"/>
</dbReference>
<comment type="subcellular location">
    <subcellularLocation>
        <location evidence="9">Cytoplasm</location>
    </subcellularLocation>
</comment>
<dbReference type="GO" id="GO:0097216">
    <property type="term" value="F:guanosine tetraphosphate binding"/>
    <property type="evidence" value="ECO:0007669"/>
    <property type="project" value="UniProtKB-ARBA"/>
</dbReference>
<dbReference type="InterPro" id="IPR000795">
    <property type="entry name" value="T_Tr_GTP-bd_dom"/>
</dbReference>
<proteinExistence type="inferred from homology"/>
<feature type="domain" description="Tr-type G" evidence="11">
    <location>
        <begin position="5"/>
        <end position="280"/>
    </location>
</feature>
<keyword evidence="7 9" id="KW-0342">GTP-binding</keyword>
<evidence type="ECO:0000256" key="5">
    <source>
        <dbReference type="ARBA" id="ARBA00022768"/>
    </source>
</evidence>
<dbReference type="GO" id="GO:0005737">
    <property type="term" value="C:cytoplasm"/>
    <property type="evidence" value="ECO:0007669"/>
    <property type="project" value="UniProtKB-SubCell"/>
</dbReference>
<dbReference type="EMBL" id="BMYM01000006">
    <property type="protein sequence ID" value="GHD39593.1"/>
    <property type="molecule type" value="Genomic_DNA"/>
</dbReference>
<dbReference type="SUPFAM" id="SSF52540">
    <property type="entry name" value="P-loop containing nucleoside triphosphate hydrolases"/>
    <property type="match status" value="1"/>
</dbReference>
<dbReference type="SUPFAM" id="SSF54980">
    <property type="entry name" value="EF-G C-terminal domain-like"/>
    <property type="match status" value="2"/>
</dbReference>
<evidence type="ECO:0000256" key="1">
    <source>
        <dbReference type="ARBA" id="ARBA00005870"/>
    </source>
</evidence>
<dbReference type="Gene3D" id="2.40.30.10">
    <property type="entry name" value="Translation factors"/>
    <property type="match status" value="1"/>
</dbReference>
<sequence length="694" mass="76321">MADLSLYRNIGIFAHVDAGKTTTTERILKLTGKIHKTGEVHDGQATTDFMEQEQERGITIQSAATTCFWKDHRLNIIDTPGHVDFTVEVYRSLKVLDGGVGVFCGSGGVEPQSETNWRYANESEVSRLIFVNKLDRIGADFYRVVKQVEDVLGANPLVMVLPIGREDGFIGVVDLLTRKAHVWPDPGNPEKFDITDVPEDMVDEVEEWREKLIEMAVEQDDDLMEQYLEGNEPSMDDIKRCIREGTRKLDFFPTYCGSAFKDKGIQLVLDAVVDYLPNPTEVDPQPLTDEAGEPTGEVATVDPEEPLRALAFKIMDDRFGALTFVRIYSGKLQKGDTILNSFTGKTERIGRMVEMHANDRAELDSAQAGDIIAIVGMKNVQTGHTLCDPKVPCTLEAMVFPEPVISIAVAPKDKGGAEKMGIAIGKMVAEDPSFRVETDEDSGETILKGMGELHLDVKVDILKRTYGVELEVGKPQVAYRETITTAIEDSYTHKKQSGGSGQFGKIDYRIKPGEPGSGFAFSSTVVGGNVPKEFFPAIEKGFQVMMEEGPIAGFPVLDVEIELYDGAFHAVDSSAIAFELAAKGAFRQSMPKAGAQLIEPIMKVDVFTPDDHVGDVIGDLNRRRGMIKDQDAGATGVRIKADVPLSEMFGYIGHLRTMTSGRGQFSMEFSHYMPCPQNVSDEVIAEVAERKKAG</sequence>
<feature type="binding site" evidence="9">
    <location>
        <begin position="14"/>
        <end position="21"/>
    </location>
    <ligand>
        <name>GTP</name>
        <dbReference type="ChEBI" id="CHEBI:37565"/>
    </ligand>
</feature>
<dbReference type="Pfam" id="PF03144">
    <property type="entry name" value="GTP_EFTU_D2"/>
    <property type="match status" value="1"/>
</dbReference>
<dbReference type="NCBIfam" id="TIGR00231">
    <property type="entry name" value="small_GTP"/>
    <property type="match status" value="1"/>
</dbReference>
<dbReference type="Pfam" id="PF00009">
    <property type="entry name" value="GTP_EFTU"/>
    <property type="match status" value="1"/>
</dbReference>
<evidence type="ECO:0000313" key="13">
    <source>
        <dbReference type="Proteomes" id="UP000644693"/>
    </source>
</evidence>
<dbReference type="AlphaFoldDB" id="A0A919CMA6"/>
<dbReference type="InterPro" id="IPR035647">
    <property type="entry name" value="EFG_III/V"/>
</dbReference>
<dbReference type="SUPFAM" id="SSF50447">
    <property type="entry name" value="Translation proteins"/>
    <property type="match status" value="1"/>
</dbReference>
<dbReference type="FunFam" id="3.40.50.300:FF:000029">
    <property type="entry name" value="Elongation factor G"/>
    <property type="match status" value="1"/>
</dbReference>
<keyword evidence="13" id="KW-1185">Reference proteome</keyword>
<dbReference type="NCBIfam" id="TIGR00484">
    <property type="entry name" value="EF-G"/>
    <property type="match status" value="1"/>
</dbReference>
<dbReference type="InterPro" id="IPR005517">
    <property type="entry name" value="Transl_elong_EFG/EF2_IV"/>
</dbReference>
<dbReference type="InterPro" id="IPR027417">
    <property type="entry name" value="P-loop_NTPase"/>
</dbReference>
<dbReference type="PROSITE" id="PS00301">
    <property type="entry name" value="G_TR_1"/>
    <property type="match status" value="1"/>
</dbReference>
<dbReference type="Pfam" id="PF03764">
    <property type="entry name" value="EFG_IV"/>
    <property type="match status" value="1"/>
</dbReference>
<feature type="binding site" evidence="9">
    <location>
        <begin position="78"/>
        <end position="82"/>
    </location>
    <ligand>
        <name>GTP</name>
        <dbReference type="ChEBI" id="CHEBI:37565"/>
    </ligand>
</feature>
<dbReference type="SMART" id="SM00838">
    <property type="entry name" value="EFG_C"/>
    <property type="match status" value="1"/>
</dbReference>
<gene>
    <name evidence="12" type="primary">fusA2</name>
    <name evidence="9" type="synonym">fusA</name>
    <name evidence="12" type="ORF">GCM10007053_31140</name>
</gene>
<comment type="similarity">
    <text evidence="1 9">Belongs to the TRAFAC class translation factor GTPase superfamily. Classic translation factor GTPase family. EF-G/EF-2 subfamily.</text>
</comment>
<dbReference type="FunFam" id="3.30.70.240:FF:000001">
    <property type="entry name" value="Elongation factor G"/>
    <property type="match status" value="1"/>
</dbReference>
<dbReference type="Gene3D" id="3.30.230.10">
    <property type="match status" value="1"/>
</dbReference>
<dbReference type="CDD" id="cd16262">
    <property type="entry name" value="EFG_III"/>
    <property type="match status" value="1"/>
</dbReference>
<dbReference type="HAMAP" id="MF_00054_B">
    <property type="entry name" value="EF_G_EF_2_B"/>
    <property type="match status" value="1"/>
</dbReference>
<evidence type="ECO:0000256" key="3">
    <source>
        <dbReference type="ARBA" id="ARBA00022490"/>
    </source>
</evidence>
<dbReference type="SMART" id="SM00889">
    <property type="entry name" value="EFG_IV"/>
    <property type="match status" value="1"/>
</dbReference>
<evidence type="ECO:0000256" key="2">
    <source>
        <dbReference type="ARBA" id="ARBA00017872"/>
    </source>
</evidence>
<dbReference type="PRINTS" id="PR00315">
    <property type="entry name" value="ELONGATNFCT"/>
</dbReference>
<evidence type="ECO:0000256" key="4">
    <source>
        <dbReference type="ARBA" id="ARBA00022741"/>
    </source>
</evidence>
<evidence type="ECO:0000256" key="8">
    <source>
        <dbReference type="ARBA" id="ARBA00024731"/>
    </source>
</evidence>
<dbReference type="CDD" id="cd04088">
    <property type="entry name" value="EFG_mtEFG_II"/>
    <property type="match status" value="1"/>
</dbReference>
<dbReference type="InterPro" id="IPR014721">
    <property type="entry name" value="Ribsml_uS5_D2-typ_fold_subgr"/>
</dbReference>
<feature type="region of interest" description="Disordered" evidence="10">
    <location>
        <begin position="280"/>
        <end position="299"/>
    </location>
</feature>
<dbReference type="InterPro" id="IPR004540">
    <property type="entry name" value="Transl_elong_EFG/EF2"/>
</dbReference>
<dbReference type="Gene3D" id="3.30.70.240">
    <property type="match status" value="1"/>
</dbReference>
<comment type="caution">
    <text evidence="12">The sequence shown here is derived from an EMBL/GenBank/DDBJ whole genome shotgun (WGS) entry which is preliminary data.</text>
</comment>
<feature type="binding site" evidence="9">
    <location>
        <begin position="132"/>
        <end position="135"/>
    </location>
    <ligand>
        <name>GTP</name>
        <dbReference type="ChEBI" id="CHEBI:37565"/>
    </ligand>
</feature>
<evidence type="ECO:0000256" key="10">
    <source>
        <dbReference type="SAM" id="MobiDB-lite"/>
    </source>
</evidence>
<reference evidence="12" key="1">
    <citation type="journal article" date="2014" name="Int. J. Syst. Evol. Microbiol.">
        <title>Complete genome sequence of Corynebacterium casei LMG S-19264T (=DSM 44701T), isolated from a smear-ripened cheese.</title>
        <authorList>
            <consortium name="US DOE Joint Genome Institute (JGI-PGF)"/>
            <person name="Walter F."/>
            <person name="Albersmeier A."/>
            <person name="Kalinowski J."/>
            <person name="Ruckert C."/>
        </authorList>
    </citation>
    <scope>NUCLEOTIDE SEQUENCE</scope>
    <source>
        <strain evidence="12">KCTC 23430</strain>
    </source>
</reference>
<dbReference type="PROSITE" id="PS51722">
    <property type="entry name" value="G_TR_2"/>
    <property type="match status" value="1"/>
</dbReference>
<reference evidence="12" key="2">
    <citation type="submission" date="2020-09" db="EMBL/GenBank/DDBJ databases">
        <authorList>
            <person name="Sun Q."/>
            <person name="Kim S."/>
        </authorList>
    </citation>
    <scope>NUCLEOTIDE SEQUENCE</scope>
    <source>
        <strain evidence="12">KCTC 23430</strain>
    </source>
</reference>
<dbReference type="GO" id="GO:0003924">
    <property type="term" value="F:GTPase activity"/>
    <property type="evidence" value="ECO:0007669"/>
    <property type="project" value="InterPro"/>
</dbReference>
<dbReference type="GO" id="GO:0032790">
    <property type="term" value="P:ribosome disassembly"/>
    <property type="evidence" value="ECO:0007669"/>
    <property type="project" value="TreeGrafter"/>
</dbReference>
<dbReference type="PANTHER" id="PTHR43261:SF5">
    <property type="entry name" value="ELONGATION FACTOR G 1"/>
    <property type="match status" value="1"/>
</dbReference>
<evidence type="ECO:0000256" key="9">
    <source>
        <dbReference type="HAMAP-Rule" id="MF_00054"/>
    </source>
</evidence>
<keyword evidence="5 9" id="KW-0251">Elongation factor</keyword>
<dbReference type="Pfam" id="PF14492">
    <property type="entry name" value="EFG_III"/>
    <property type="match status" value="1"/>
</dbReference>
<keyword evidence="3 9" id="KW-0963">Cytoplasm</keyword>
<evidence type="ECO:0000259" key="11">
    <source>
        <dbReference type="PROSITE" id="PS51722"/>
    </source>
</evidence>
<dbReference type="InterPro" id="IPR009022">
    <property type="entry name" value="EFG_III"/>
</dbReference>
<dbReference type="GO" id="GO:0003746">
    <property type="term" value="F:translation elongation factor activity"/>
    <property type="evidence" value="ECO:0007669"/>
    <property type="project" value="UniProtKB-UniRule"/>
</dbReference>
<dbReference type="PANTHER" id="PTHR43261">
    <property type="entry name" value="TRANSLATION ELONGATION FACTOR G-RELATED"/>
    <property type="match status" value="1"/>
</dbReference>
<dbReference type="InterPro" id="IPR009000">
    <property type="entry name" value="Transl_B-barrel_sf"/>
</dbReference>
<evidence type="ECO:0000256" key="6">
    <source>
        <dbReference type="ARBA" id="ARBA00022917"/>
    </source>
</evidence>
<dbReference type="SUPFAM" id="SSF54211">
    <property type="entry name" value="Ribosomal protein S5 domain 2-like"/>
    <property type="match status" value="1"/>
</dbReference>
<dbReference type="Proteomes" id="UP000644693">
    <property type="component" value="Unassembled WGS sequence"/>
</dbReference>
<accession>A0A919CMA6</accession>
<evidence type="ECO:0000313" key="12">
    <source>
        <dbReference type="EMBL" id="GHD39593.1"/>
    </source>
</evidence>
<dbReference type="RefSeq" id="WP_189478772.1">
    <property type="nucleotide sequence ID" value="NZ_BMYM01000006.1"/>
</dbReference>
<keyword evidence="6 9" id="KW-0648">Protein biosynthesis</keyword>
<dbReference type="FunFam" id="3.30.230.10:FF:000003">
    <property type="entry name" value="Elongation factor G"/>
    <property type="match status" value="1"/>
</dbReference>
<dbReference type="InterPro" id="IPR031157">
    <property type="entry name" value="G_TR_CS"/>
</dbReference>
<organism evidence="12 13">
    <name type="scientific">Parahalioglobus pacificus</name>
    <dbReference type="NCBI Taxonomy" id="930806"/>
    <lineage>
        <taxon>Bacteria</taxon>
        <taxon>Pseudomonadati</taxon>
        <taxon>Pseudomonadota</taxon>
        <taxon>Gammaproteobacteria</taxon>
        <taxon>Cellvibrionales</taxon>
        <taxon>Halieaceae</taxon>
        <taxon>Parahalioglobus</taxon>
    </lineage>
</organism>
<name>A0A919CMA6_9GAMM</name>